<proteinExistence type="predicted"/>
<comment type="subcellular location">
    <subcellularLocation>
        <location evidence="1">Membrane</location>
        <topology evidence="1">Multi-pass membrane protein</topology>
    </subcellularLocation>
</comment>
<evidence type="ECO:0000313" key="7">
    <source>
        <dbReference type="Proteomes" id="UP001501565"/>
    </source>
</evidence>
<gene>
    <name evidence="6" type="ORF">GCM10022277_18660</name>
</gene>
<keyword evidence="3 5" id="KW-1133">Transmembrane helix</keyword>
<name>A0ABP7MK99_9GAMM</name>
<accession>A0ABP7MK99</accession>
<dbReference type="InterPro" id="IPR007300">
    <property type="entry name" value="CidB/LrgB"/>
</dbReference>
<keyword evidence="7" id="KW-1185">Reference proteome</keyword>
<dbReference type="Proteomes" id="UP001501565">
    <property type="component" value="Unassembled WGS sequence"/>
</dbReference>
<evidence type="ECO:0000256" key="5">
    <source>
        <dbReference type="SAM" id="Phobius"/>
    </source>
</evidence>
<protein>
    <submittedName>
        <fullName evidence="6">Uncharacterized protein</fullName>
    </submittedName>
</protein>
<evidence type="ECO:0000256" key="3">
    <source>
        <dbReference type="ARBA" id="ARBA00022989"/>
    </source>
</evidence>
<reference evidence="7" key="1">
    <citation type="journal article" date="2019" name="Int. J. Syst. Evol. Microbiol.">
        <title>The Global Catalogue of Microorganisms (GCM) 10K type strain sequencing project: providing services to taxonomists for standard genome sequencing and annotation.</title>
        <authorList>
            <consortium name="The Broad Institute Genomics Platform"/>
            <consortium name="The Broad Institute Genome Sequencing Center for Infectious Disease"/>
            <person name="Wu L."/>
            <person name="Ma J."/>
        </authorList>
    </citation>
    <scope>NUCLEOTIDE SEQUENCE [LARGE SCALE GENOMIC DNA]</scope>
    <source>
        <strain evidence="7">JCM 17551</strain>
    </source>
</reference>
<evidence type="ECO:0000256" key="1">
    <source>
        <dbReference type="ARBA" id="ARBA00004141"/>
    </source>
</evidence>
<dbReference type="Pfam" id="PF04172">
    <property type="entry name" value="LrgB"/>
    <property type="match status" value="1"/>
</dbReference>
<feature type="transmembrane region" description="Helical" evidence="5">
    <location>
        <begin position="42"/>
        <end position="66"/>
    </location>
</feature>
<keyword evidence="4 5" id="KW-0472">Membrane</keyword>
<sequence length="68" mass="7071">MSTNGLTGFGFDDHRIQGVALGLTSHAISTQKALEISPVCGAFSALAMIVTGVFLSVLLPLLGYFLMA</sequence>
<evidence type="ECO:0000256" key="4">
    <source>
        <dbReference type="ARBA" id="ARBA00023136"/>
    </source>
</evidence>
<dbReference type="RefSeq" id="WP_344797864.1">
    <property type="nucleotide sequence ID" value="NZ_BAABBN010000006.1"/>
</dbReference>
<evidence type="ECO:0000256" key="2">
    <source>
        <dbReference type="ARBA" id="ARBA00022692"/>
    </source>
</evidence>
<keyword evidence="2 5" id="KW-0812">Transmembrane</keyword>
<evidence type="ECO:0000313" key="6">
    <source>
        <dbReference type="EMBL" id="GAA3923011.1"/>
    </source>
</evidence>
<comment type="caution">
    <text evidence="6">The sequence shown here is derived from an EMBL/GenBank/DDBJ whole genome shotgun (WGS) entry which is preliminary data.</text>
</comment>
<dbReference type="EMBL" id="BAABBN010000006">
    <property type="protein sequence ID" value="GAA3923011.1"/>
    <property type="molecule type" value="Genomic_DNA"/>
</dbReference>
<organism evidence="6 7">
    <name type="scientific">Litoribacillus peritrichatus</name>
    <dbReference type="NCBI Taxonomy" id="718191"/>
    <lineage>
        <taxon>Bacteria</taxon>
        <taxon>Pseudomonadati</taxon>
        <taxon>Pseudomonadota</taxon>
        <taxon>Gammaproteobacteria</taxon>
        <taxon>Oceanospirillales</taxon>
        <taxon>Oceanospirillaceae</taxon>
        <taxon>Litoribacillus</taxon>
    </lineage>
</organism>